<dbReference type="Pfam" id="PF10764">
    <property type="entry name" value="Gin"/>
    <property type="match status" value="1"/>
</dbReference>
<organism evidence="1 2">
    <name type="scientific">Ectobacillus funiculus</name>
    <dbReference type="NCBI Taxonomy" id="137993"/>
    <lineage>
        <taxon>Bacteria</taxon>
        <taxon>Bacillati</taxon>
        <taxon>Bacillota</taxon>
        <taxon>Bacilli</taxon>
        <taxon>Bacillales</taxon>
        <taxon>Bacillaceae</taxon>
        <taxon>Ectobacillus</taxon>
    </lineage>
</organism>
<proteinExistence type="predicted"/>
<comment type="caution">
    <text evidence="1">The sequence shown here is derived from an EMBL/GenBank/DDBJ whole genome shotgun (WGS) entry which is preliminary data.</text>
</comment>
<dbReference type="EMBL" id="JBHMAF010000039">
    <property type="protein sequence ID" value="MFB9758731.1"/>
    <property type="molecule type" value="Genomic_DNA"/>
</dbReference>
<reference evidence="1 2" key="1">
    <citation type="submission" date="2024-09" db="EMBL/GenBank/DDBJ databases">
        <authorList>
            <person name="Sun Q."/>
            <person name="Mori K."/>
        </authorList>
    </citation>
    <scope>NUCLEOTIDE SEQUENCE [LARGE SCALE GENOMIC DNA]</scope>
    <source>
        <strain evidence="1 2">JCM 11201</strain>
    </source>
</reference>
<dbReference type="Proteomes" id="UP001589609">
    <property type="component" value="Unassembled WGS sequence"/>
</dbReference>
<dbReference type="InterPro" id="IPR019700">
    <property type="entry name" value="Sigma-G_inhibitor_Gin"/>
</dbReference>
<keyword evidence="2" id="KW-1185">Reference proteome</keyword>
<evidence type="ECO:0000313" key="1">
    <source>
        <dbReference type="EMBL" id="MFB9758731.1"/>
    </source>
</evidence>
<dbReference type="RefSeq" id="WP_129730979.1">
    <property type="nucleotide sequence ID" value="NZ_JAPCYI010000001.1"/>
</dbReference>
<protein>
    <submittedName>
        <fullName evidence="1">Sigma factor G inhibitor Gin</fullName>
    </submittedName>
</protein>
<accession>A0ABV5WDQ0</accession>
<sequence>MKTLLTDFETKQCIVCDSKQEKGIFLYNGFICESCERDIVQTDTDDARYLFYLQQLRKIQLPKV</sequence>
<name>A0ABV5WDQ0_9BACI</name>
<gene>
    <name evidence="1" type="ORF">ACFFMS_09560</name>
</gene>
<evidence type="ECO:0000313" key="2">
    <source>
        <dbReference type="Proteomes" id="UP001589609"/>
    </source>
</evidence>